<proteinExistence type="predicted"/>
<sequence length="91" mass="10428">MTSEIKENEIDTSNGGVTHLEFVGDRTSGCNHEIFACKDITLLEKILKSFKPKKSQITYYSKLSDKKILCVLRSYPNINFEQSKSLLMRHS</sequence>
<dbReference type="Proteomes" id="UP000266861">
    <property type="component" value="Unassembled WGS sequence"/>
</dbReference>
<dbReference type="AlphaFoldDB" id="A0A397JBV2"/>
<name>A0A397JBV2_9GLOM</name>
<keyword evidence="2" id="KW-1185">Reference proteome</keyword>
<dbReference type="EMBL" id="PQFF01000062">
    <property type="protein sequence ID" value="RHZ85491.1"/>
    <property type="molecule type" value="Genomic_DNA"/>
</dbReference>
<evidence type="ECO:0000313" key="1">
    <source>
        <dbReference type="EMBL" id="RHZ85491.1"/>
    </source>
</evidence>
<dbReference type="OrthoDB" id="2370387at2759"/>
<protein>
    <submittedName>
        <fullName evidence="1">Uncharacterized protein</fullName>
    </submittedName>
</protein>
<evidence type="ECO:0000313" key="2">
    <source>
        <dbReference type="Proteomes" id="UP000266861"/>
    </source>
</evidence>
<dbReference type="STRING" id="1348612.A0A397JBV2"/>
<comment type="caution">
    <text evidence="1">The sequence shown here is derived from an EMBL/GenBank/DDBJ whole genome shotgun (WGS) entry which is preliminary data.</text>
</comment>
<gene>
    <name evidence="1" type="ORF">Glove_65g74</name>
</gene>
<organism evidence="1 2">
    <name type="scientific">Diversispora epigaea</name>
    <dbReference type="NCBI Taxonomy" id="1348612"/>
    <lineage>
        <taxon>Eukaryota</taxon>
        <taxon>Fungi</taxon>
        <taxon>Fungi incertae sedis</taxon>
        <taxon>Mucoromycota</taxon>
        <taxon>Glomeromycotina</taxon>
        <taxon>Glomeromycetes</taxon>
        <taxon>Diversisporales</taxon>
        <taxon>Diversisporaceae</taxon>
        <taxon>Diversispora</taxon>
    </lineage>
</organism>
<accession>A0A397JBV2</accession>
<reference evidence="1 2" key="1">
    <citation type="submission" date="2018-08" db="EMBL/GenBank/DDBJ databases">
        <title>Genome and evolution of the arbuscular mycorrhizal fungus Diversispora epigaea (formerly Glomus versiforme) and its bacterial endosymbionts.</title>
        <authorList>
            <person name="Sun X."/>
            <person name="Fei Z."/>
            <person name="Harrison M."/>
        </authorList>
    </citation>
    <scope>NUCLEOTIDE SEQUENCE [LARGE SCALE GENOMIC DNA]</scope>
    <source>
        <strain evidence="1 2">IT104</strain>
    </source>
</reference>